<dbReference type="PIRSF" id="PIRSF001589">
    <property type="entry name" value="Asn_synthetase_glu-h"/>
    <property type="match status" value="1"/>
</dbReference>
<feature type="site" description="Important for beta-aspartyl-AMP intermediate formation" evidence="10">
    <location>
        <position position="360"/>
    </location>
</feature>
<dbReference type="AlphaFoldDB" id="A0A0G1NMY3"/>
<evidence type="ECO:0000256" key="1">
    <source>
        <dbReference type="ARBA" id="ARBA00005187"/>
    </source>
</evidence>
<dbReference type="PANTHER" id="PTHR43284:SF1">
    <property type="entry name" value="ASPARAGINE SYNTHETASE"/>
    <property type="match status" value="1"/>
</dbReference>
<dbReference type="SUPFAM" id="SSF52402">
    <property type="entry name" value="Adenine nucleotide alpha hydrolases-like"/>
    <property type="match status" value="1"/>
</dbReference>
<comment type="caution">
    <text evidence="12">The sequence shown here is derived from an EMBL/GenBank/DDBJ whole genome shotgun (WGS) entry which is preliminary data.</text>
</comment>
<name>A0A0G1NMY3_9BACT</name>
<dbReference type="InterPro" id="IPR017932">
    <property type="entry name" value="GATase_2_dom"/>
</dbReference>
<keyword evidence="8" id="KW-0028">Amino-acid biosynthesis</keyword>
<evidence type="ECO:0000256" key="6">
    <source>
        <dbReference type="ARBA" id="ARBA00022962"/>
    </source>
</evidence>
<proteinExistence type="inferred from homology"/>
<protein>
    <recommendedName>
        <fullName evidence="3">asparagine synthase (glutamine-hydrolyzing)</fullName>
        <ecNumber evidence="3">6.3.5.4</ecNumber>
    </recommendedName>
</protein>
<evidence type="ECO:0000256" key="4">
    <source>
        <dbReference type="ARBA" id="ARBA00022741"/>
    </source>
</evidence>
<dbReference type="Gene3D" id="3.40.50.620">
    <property type="entry name" value="HUPs"/>
    <property type="match status" value="1"/>
</dbReference>
<feature type="binding site" evidence="9">
    <location>
        <begin position="358"/>
        <end position="359"/>
    </location>
    <ligand>
        <name>ATP</name>
        <dbReference type="ChEBI" id="CHEBI:30616"/>
    </ligand>
</feature>
<comment type="similarity">
    <text evidence="2">Belongs to the asparagine synthetase family.</text>
</comment>
<evidence type="ECO:0000313" key="13">
    <source>
        <dbReference type="Proteomes" id="UP000034107"/>
    </source>
</evidence>
<reference evidence="12 13" key="1">
    <citation type="journal article" date="2015" name="Nature">
        <title>rRNA introns, odd ribosomes, and small enigmatic genomes across a large radiation of phyla.</title>
        <authorList>
            <person name="Brown C.T."/>
            <person name="Hug L.A."/>
            <person name="Thomas B.C."/>
            <person name="Sharon I."/>
            <person name="Castelle C.J."/>
            <person name="Singh A."/>
            <person name="Wilkins M.J."/>
            <person name="Williams K.H."/>
            <person name="Banfield J.F."/>
        </authorList>
    </citation>
    <scope>NUCLEOTIDE SEQUENCE [LARGE SCALE GENOMIC DNA]</scope>
</reference>
<evidence type="ECO:0000256" key="3">
    <source>
        <dbReference type="ARBA" id="ARBA00012737"/>
    </source>
</evidence>
<evidence type="ECO:0000259" key="11">
    <source>
        <dbReference type="PROSITE" id="PS51278"/>
    </source>
</evidence>
<dbReference type="NCBIfam" id="TIGR01536">
    <property type="entry name" value="asn_synth_AEB"/>
    <property type="match status" value="1"/>
</dbReference>
<evidence type="ECO:0000256" key="2">
    <source>
        <dbReference type="ARBA" id="ARBA00005752"/>
    </source>
</evidence>
<dbReference type="InterPro" id="IPR014729">
    <property type="entry name" value="Rossmann-like_a/b/a_fold"/>
</dbReference>
<dbReference type="GO" id="GO:0005829">
    <property type="term" value="C:cytosol"/>
    <property type="evidence" value="ECO:0007669"/>
    <property type="project" value="TreeGrafter"/>
</dbReference>
<feature type="domain" description="Glutamine amidotransferase type-2" evidence="11">
    <location>
        <begin position="2"/>
        <end position="211"/>
    </location>
</feature>
<feature type="binding site" evidence="9">
    <location>
        <position position="98"/>
    </location>
    <ligand>
        <name>L-glutamine</name>
        <dbReference type="ChEBI" id="CHEBI:58359"/>
    </ligand>
</feature>
<evidence type="ECO:0000256" key="9">
    <source>
        <dbReference type="PIRSR" id="PIRSR001589-2"/>
    </source>
</evidence>
<feature type="binding site" evidence="9">
    <location>
        <position position="285"/>
    </location>
    <ligand>
        <name>ATP</name>
        <dbReference type="ChEBI" id="CHEBI:30616"/>
    </ligand>
</feature>
<evidence type="ECO:0000256" key="8">
    <source>
        <dbReference type="PIRSR" id="PIRSR001589-1"/>
    </source>
</evidence>
<evidence type="ECO:0000256" key="10">
    <source>
        <dbReference type="PIRSR" id="PIRSR001589-3"/>
    </source>
</evidence>
<sequence length="626" mass="70958">MCGLTALVEQRGNSIDPVLFRQINGTLTHRGPDESGIWSEKNVALGSRRLSIIDLNSGHQPLTNEDKSLVIVFNGEIYNYRQLRKSLLSFHQFKTQSDTEVILHLFEDRGEETPKLLDGMFAFAIYNRLTRTLFLARDHLGIKPLYFTSQKGLFLAASEPRAIITHPSIRKSLDPSSLLLLLLLEHIPSPFSIWQGISKLPPGHFLKYKEGKLVITRYWQPTFNPKIPLGQKDLSDQLDESLTSAVARSLVSDVPVGAFLSGGVDSSTICALAKKKVNKLHTFSIGFPEKSYDESYYSHLVAKHLDTIHHHQTFREKDVLESISLVAKHMDEPLADYSLLPSFLLTKFTHKYVKVALSGDGGDEVFGGYPTNWAHQVFPLWQILPSPIKRLASSTAATIFPFSDSNFSPQFVAEKFIGGDPNPFLREILWPGAFTPVEVLSLLNNHGNLGDLDSWLLSTLISPLLDPQSNQLSLSDQLSLLRLRHYLGEQNLVKVDRASMAYSLEVRPPYLSVPLVEFATKLPPSALSPFLRTKILLKKVAARYLPSEIVNRPKKGFGIPMARWLNRDLNPLMHQLLDPVVLKRQRLFDPQFVEKLISQHENRQKNNYKKIWTLMTFQLWSQNWLQ</sequence>
<keyword evidence="6 8" id="KW-0315">Glutamine amidotransferase</keyword>
<dbReference type="InterPro" id="IPR001962">
    <property type="entry name" value="Asn_synthase"/>
</dbReference>
<dbReference type="PATRIC" id="fig|1618732.3.peg.407"/>
<dbReference type="EC" id="6.3.5.4" evidence="3"/>
<dbReference type="Proteomes" id="UP000034107">
    <property type="component" value="Unassembled WGS sequence"/>
</dbReference>
<dbReference type="GO" id="GO:0004066">
    <property type="term" value="F:asparagine synthase (glutamine-hydrolyzing) activity"/>
    <property type="evidence" value="ECO:0007669"/>
    <property type="project" value="UniProtKB-EC"/>
</dbReference>
<dbReference type="InterPro" id="IPR029055">
    <property type="entry name" value="Ntn_hydrolases_N"/>
</dbReference>
<evidence type="ECO:0000256" key="5">
    <source>
        <dbReference type="ARBA" id="ARBA00022840"/>
    </source>
</evidence>
<dbReference type="PROSITE" id="PS51278">
    <property type="entry name" value="GATASE_TYPE_2"/>
    <property type="match status" value="1"/>
</dbReference>
<dbReference type="InterPro" id="IPR051786">
    <property type="entry name" value="ASN_synthetase/amidase"/>
</dbReference>
<keyword evidence="5 9" id="KW-0067">ATP-binding</keyword>
<dbReference type="Gene3D" id="3.60.20.10">
    <property type="entry name" value="Glutamine Phosphoribosylpyrophosphate, subunit 1, domain 1"/>
    <property type="match status" value="1"/>
</dbReference>
<comment type="pathway">
    <text evidence="1">Amino-acid biosynthesis; L-asparagine biosynthesis; L-asparagine from L-aspartate (L-Gln route): step 1/1.</text>
</comment>
<dbReference type="Pfam" id="PF13537">
    <property type="entry name" value="GATase_7"/>
    <property type="match status" value="1"/>
</dbReference>
<dbReference type="CDD" id="cd01991">
    <property type="entry name" value="Asn_synthase_B_C"/>
    <property type="match status" value="1"/>
</dbReference>
<keyword evidence="8" id="KW-0061">Asparagine biosynthesis</keyword>
<dbReference type="PANTHER" id="PTHR43284">
    <property type="entry name" value="ASPARAGINE SYNTHETASE (GLUTAMINE-HYDROLYZING)"/>
    <property type="match status" value="1"/>
</dbReference>
<dbReference type="GO" id="GO:0006529">
    <property type="term" value="P:asparagine biosynthetic process"/>
    <property type="evidence" value="ECO:0007669"/>
    <property type="project" value="UniProtKB-KW"/>
</dbReference>
<keyword evidence="4 9" id="KW-0547">Nucleotide-binding</keyword>
<feature type="active site" description="For GATase activity" evidence="8">
    <location>
        <position position="2"/>
    </location>
</feature>
<dbReference type="SUPFAM" id="SSF56235">
    <property type="entry name" value="N-terminal nucleophile aminohydrolases (Ntn hydrolases)"/>
    <property type="match status" value="1"/>
</dbReference>
<evidence type="ECO:0000313" key="12">
    <source>
        <dbReference type="EMBL" id="KKU21964.1"/>
    </source>
</evidence>
<dbReference type="GO" id="GO:0005524">
    <property type="term" value="F:ATP binding"/>
    <property type="evidence" value="ECO:0007669"/>
    <property type="project" value="UniProtKB-KW"/>
</dbReference>
<dbReference type="Pfam" id="PF00733">
    <property type="entry name" value="Asn_synthase"/>
    <property type="match status" value="1"/>
</dbReference>
<organism evidence="12 13">
    <name type="scientific">Candidatus Nomurabacteria bacterium GW2011_GWA1_46_11</name>
    <dbReference type="NCBI Taxonomy" id="1618732"/>
    <lineage>
        <taxon>Bacteria</taxon>
        <taxon>Candidatus Nomuraibacteriota</taxon>
    </lineage>
</organism>
<dbReference type="CDD" id="cd00712">
    <property type="entry name" value="AsnB"/>
    <property type="match status" value="1"/>
</dbReference>
<dbReference type="EMBL" id="LCLS01000008">
    <property type="protein sequence ID" value="KKU21964.1"/>
    <property type="molecule type" value="Genomic_DNA"/>
</dbReference>
<accession>A0A0G1NMY3</accession>
<evidence type="ECO:0000256" key="7">
    <source>
        <dbReference type="ARBA" id="ARBA00048741"/>
    </source>
</evidence>
<comment type="catalytic activity">
    <reaction evidence="7">
        <text>L-aspartate + L-glutamine + ATP + H2O = L-asparagine + L-glutamate + AMP + diphosphate + H(+)</text>
        <dbReference type="Rhea" id="RHEA:12228"/>
        <dbReference type="ChEBI" id="CHEBI:15377"/>
        <dbReference type="ChEBI" id="CHEBI:15378"/>
        <dbReference type="ChEBI" id="CHEBI:29985"/>
        <dbReference type="ChEBI" id="CHEBI:29991"/>
        <dbReference type="ChEBI" id="CHEBI:30616"/>
        <dbReference type="ChEBI" id="CHEBI:33019"/>
        <dbReference type="ChEBI" id="CHEBI:58048"/>
        <dbReference type="ChEBI" id="CHEBI:58359"/>
        <dbReference type="ChEBI" id="CHEBI:456215"/>
        <dbReference type="EC" id="6.3.5.4"/>
    </reaction>
</comment>
<dbReference type="InterPro" id="IPR033738">
    <property type="entry name" value="AsnB_N"/>
</dbReference>
<gene>
    <name evidence="12" type="ORF">UX31_C0008G0006</name>
</gene>
<dbReference type="InterPro" id="IPR006426">
    <property type="entry name" value="Asn_synth_AEB"/>
</dbReference>